<proteinExistence type="predicted"/>
<reference evidence="1 2" key="1">
    <citation type="submission" date="2023-08" db="EMBL/GenBank/DDBJ databases">
        <title>Black Yeasts Isolated from many extreme environments.</title>
        <authorList>
            <person name="Coleine C."/>
            <person name="Stajich J.E."/>
            <person name="Selbmann L."/>
        </authorList>
    </citation>
    <scope>NUCLEOTIDE SEQUENCE [LARGE SCALE GENOMIC DNA]</scope>
    <source>
        <strain evidence="1 2">CCFEE 5792</strain>
    </source>
</reference>
<sequence>MGSGPALSLKSSFYRIFVTLSTSRGQHTDDDVMAPDYHCAVHFCLSPRPSDNMSYSFEDEGFRELYYTEVIRSLEEDAKCKLEIKDSDWREEIDGLRAEVVLRWTVPSSPINFERRA</sequence>
<dbReference type="Proteomes" id="UP001358417">
    <property type="component" value="Unassembled WGS sequence"/>
</dbReference>
<comment type="caution">
    <text evidence="1">The sequence shown here is derived from an EMBL/GenBank/DDBJ whole genome shotgun (WGS) entry which is preliminary data.</text>
</comment>
<dbReference type="EMBL" id="JAVRRD010000001">
    <property type="protein sequence ID" value="KAK5065032.1"/>
    <property type="molecule type" value="Genomic_DNA"/>
</dbReference>
<dbReference type="RefSeq" id="XP_064712356.1">
    <property type="nucleotide sequence ID" value="XM_064844496.1"/>
</dbReference>
<organism evidence="1 2">
    <name type="scientific">Exophiala bonariae</name>
    <dbReference type="NCBI Taxonomy" id="1690606"/>
    <lineage>
        <taxon>Eukaryota</taxon>
        <taxon>Fungi</taxon>
        <taxon>Dikarya</taxon>
        <taxon>Ascomycota</taxon>
        <taxon>Pezizomycotina</taxon>
        <taxon>Eurotiomycetes</taxon>
        <taxon>Chaetothyriomycetidae</taxon>
        <taxon>Chaetothyriales</taxon>
        <taxon>Herpotrichiellaceae</taxon>
        <taxon>Exophiala</taxon>
    </lineage>
</organism>
<evidence type="ECO:0000313" key="2">
    <source>
        <dbReference type="Proteomes" id="UP001358417"/>
    </source>
</evidence>
<name>A0AAV9NV93_9EURO</name>
<keyword evidence="2" id="KW-1185">Reference proteome</keyword>
<evidence type="ECO:0000313" key="1">
    <source>
        <dbReference type="EMBL" id="KAK5065032.1"/>
    </source>
</evidence>
<dbReference type="GeneID" id="89969089"/>
<accession>A0AAV9NV93</accession>
<protein>
    <submittedName>
        <fullName evidence="1">Uncharacterized protein</fullName>
    </submittedName>
</protein>
<dbReference type="AlphaFoldDB" id="A0AAV9NV93"/>
<gene>
    <name evidence="1" type="ORF">LTR84_000867</name>
</gene>